<dbReference type="Gene3D" id="3.40.50.300">
    <property type="entry name" value="P-loop containing nucleotide triphosphate hydrolases"/>
    <property type="match status" value="1"/>
</dbReference>
<dbReference type="InterPro" id="IPR041701">
    <property type="entry name" value="MetN_ABC"/>
</dbReference>
<evidence type="ECO:0000313" key="13">
    <source>
        <dbReference type="Proteomes" id="UP001171751"/>
    </source>
</evidence>
<dbReference type="EMBL" id="JAUNQW010000017">
    <property type="protein sequence ID" value="MDO5457608.1"/>
    <property type="molecule type" value="Genomic_DNA"/>
</dbReference>
<dbReference type="InterPro" id="IPR003439">
    <property type="entry name" value="ABC_transporter-like_ATP-bd"/>
</dbReference>
<keyword evidence="7" id="KW-0029">Amino-acid transport</keyword>
<dbReference type="Pfam" id="PF00005">
    <property type="entry name" value="ABC_tran"/>
    <property type="match status" value="1"/>
</dbReference>
<protein>
    <submittedName>
        <fullName evidence="12">ATP-binding cassette domain-containing protein</fullName>
    </submittedName>
</protein>
<dbReference type="Pfam" id="PF09383">
    <property type="entry name" value="NIL"/>
    <property type="match status" value="1"/>
</dbReference>
<dbReference type="Proteomes" id="UP001171751">
    <property type="component" value="Unassembled WGS sequence"/>
</dbReference>
<dbReference type="InterPro" id="IPR050086">
    <property type="entry name" value="MetN_ABC_transporter-like"/>
</dbReference>
<dbReference type="SUPFAM" id="SSF52540">
    <property type="entry name" value="P-loop containing nucleoside triphosphate hydrolases"/>
    <property type="match status" value="1"/>
</dbReference>
<evidence type="ECO:0000256" key="5">
    <source>
        <dbReference type="ARBA" id="ARBA00022840"/>
    </source>
</evidence>
<dbReference type="PANTHER" id="PTHR43166:SF30">
    <property type="entry name" value="METHIONINE IMPORT ATP-BINDING PROTEIN METN"/>
    <property type="match status" value="1"/>
</dbReference>
<evidence type="ECO:0000256" key="2">
    <source>
        <dbReference type="ARBA" id="ARBA00022448"/>
    </source>
</evidence>
<evidence type="ECO:0000256" key="4">
    <source>
        <dbReference type="ARBA" id="ARBA00022741"/>
    </source>
</evidence>
<evidence type="ECO:0000313" key="12">
    <source>
        <dbReference type="EMBL" id="MDO5457608.1"/>
    </source>
</evidence>
<evidence type="ECO:0000256" key="6">
    <source>
        <dbReference type="ARBA" id="ARBA00022967"/>
    </source>
</evidence>
<evidence type="ECO:0000256" key="1">
    <source>
        <dbReference type="ARBA" id="ARBA00005417"/>
    </source>
</evidence>
<evidence type="ECO:0000256" key="3">
    <source>
        <dbReference type="ARBA" id="ARBA00022475"/>
    </source>
</evidence>
<evidence type="ECO:0000256" key="10">
    <source>
        <dbReference type="ARBA" id="ARBA00055994"/>
    </source>
</evidence>
<dbReference type="PROSITE" id="PS00211">
    <property type="entry name" value="ABC_TRANSPORTER_1"/>
    <property type="match status" value="1"/>
</dbReference>
<evidence type="ECO:0000256" key="7">
    <source>
        <dbReference type="ARBA" id="ARBA00022970"/>
    </source>
</evidence>
<comment type="caution">
    <text evidence="12">The sequence shown here is derived from an EMBL/GenBank/DDBJ whole genome shotgun (WGS) entry which is preliminary data.</text>
</comment>
<keyword evidence="13" id="KW-1185">Reference proteome</keyword>
<evidence type="ECO:0000256" key="9">
    <source>
        <dbReference type="ARBA" id="ARBA00049360"/>
    </source>
</evidence>
<keyword evidence="3" id="KW-1003">Cell membrane</keyword>
<evidence type="ECO:0000259" key="11">
    <source>
        <dbReference type="PROSITE" id="PS50893"/>
    </source>
</evidence>
<dbReference type="InterPro" id="IPR003593">
    <property type="entry name" value="AAA+_ATPase"/>
</dbReference>
<keyword evidence="4" id="KW-0547">Nucleotide-binding</keyword>
<name>A0AA43ZT30_9LACT</name>
<dbReference type="CDD" id="cd03258">
    <property type="entry name" value="ABC_MetN_methionine_transporter"/>
    <property type="match status" value="1"/>
</dbReference>
<comment type="catalytic activity">
    <reaction evidence="9">
        <text>ATP + H2O = ADP + phosphate + H(+)</text>
        <dbReference type="Rhea" id="RHEA:13065"/>
        <dbReference type="ChEBI" id="CHEBI:15377"/>
        <dbReference type="ChEBI" id="CHEBI:15378"/>
        <dbReference type="ChEBI" id="CHEBI:30616"/>
        <dbReference type="ChEBI" id="CHEBI:43474"/>
        <dbReference type="ChEBI" id="CHEBI:456216"/>
    </reaction>
</comment>
<comment type="function">
    <text evidence="10">Part of the ABC transporter FtsEX involved in cellular division. Has ATPase activity. Essential for cell division and viability.</text>
</comment>
<sequence>MIDIKDVSVQFETSDGKVDAVKDVTLSIKEGEVYGVIGYSGAGKSTLVRTINMLQVPTSGQVMVNGNDMTRLPEKELLRACKKIGMIFQHFNLMKQRTVAENIAFPLYKSGLSKSEINQRVNRLLELVDLTDRKNSYPAQLSGGQKQRVGIARALANDPKVLLCDEATSALDPNTTLQILDLLKKVNEELGITIVIITHEMPVIKSMCDRVAIMSDGKVVEQGTIFDIFTDPKDPITQSFIESASQKEKEIQDIADEVKEKYGSEKAHLIRIDYAGHHKGDRLVANLVKDYQLTLNILYADVEMIQGQPSGTLLLEVEGEAASIEAALKRLRTDPVTVKEY</sequence>
<proteinExistence type="inferred from homology"/>
<dbReference type="Gene3D" id="3.30.70.260">
    <property type="match status" value="1"/>
</dbReference>
<keyword evidence="5 12" id="KW-0067">ATP-binding</keyword>
<dbReference type="SUPFAM" id="SSF55021">
    <property type="entry name" value="ACT-like"/>
    <property type="match status" value="1"/>
</dbReference>
<dbReference type="GO" id="GO:0016887">
    <property type="term" value="F:ATP hydrolysis activity"/>
    <property type="evidence" value="ECO:0007669"/>
    <property type="project" value="InterPro"/>
</dbReference>
<dbReference type="PROSITE" id="PS50893">
    <property type="entry name" value="ABC_TRANSPORTER_2"/>
    <property type="match status" value="1"/>
</dbReference>
<keyword evidence="6" id="KW-1278">Translocase</keyword>
<dbReference type="FunFam" id="3.40.50.300:FF:000056">
    <property type="entry name" value="Cell division ATP-binding protein FtsE"/>
    <property type="match status" value="1"/>
</dbReference>
<dbReference type="GO" id="GO:0005524">
    <property type="term" value="F:ATP binding"/>
    <property type="evidence" value="ECO:0007669"/>
    <property type="project" value="UniProtKB-KW"/>
</dbReference>
<dbReference type="PANTHER" id="PTHR43166">
    <property type="entry name" value="AMINO ACID IMPORT ATP-BINDING PROTEIN"/>
    <property type="match status" value="1"/>
</dbReference>
<dbReference type="GO" id="GO:0006865">
    <property type="term" value="P:amino acid transport"/>
    <property type="evidence" value="ECO:0007669"/>
    <property type="project" value="UniProtKB-KW"/>
</dbReference>
<dbReference type="GO" id="GO:0005886">
    <property type="term" value="C:plasma membrane"/>
    <property type="evidence" value="ECO:0007669"/>
    <property type="project" value="UniProtKB-ARBA"/>
</dbReference>
<keyword evidence="8" id="KW-0472">Membrane</keyword>
<accession>A0AA43ZT30</accession>
<dbReference type="InterPro" id="IPR017871">
    <property type="entry name" value="ABC_transporter-like_CS"/>
</dbReference>
<dbReference type="SMART" id="SM00382">
    <property type="entry name" value="AAA"/>
    <property type="match status" value="1"/>
</dbReference>
<evidence type="ECO:0000256" key="8">
    <source>
        <dbReference type="ARBA" id="ARBA00023136"/>
    </source>
</evidence>
<feature type="domain" description="ABC transporter" evidence="11">
    <location>
        <begin position="2"/>
        <end position="241"/>
    </location>
</feature>
<gene>
    <name evidence="12" type="ORF">Q4F26_04605</name>
</gene>
<dbReference type="InterPro" id="IPR045865">
    <property type="entry name" value="ACT-like_dom_sf"/>
</dbReference>
<organism evidence="12 13">
    <name type="scientific">Atopococcus tabaci</name>
    <dbReference type="NCBI Taxonomy" id="269774"/>
    <lineage>
        <taxon>Bacteria</taxon>
        <taxon>Bacillati</taxon>
        <taxon>Bacillota</taxon>
        <taxon>Bacilli</taxon>
        <taxon>Lactobacillales</taxon>
        <taxon>Carnobacteriaceae</taxon>
        <taxon>Atopococcus</taxon>
    </lineage>
</organism>
<dbReference type="InterPro" id="IPR018449">
    <property type="entry name" value="NIL_domain"/>
</dbReference>
<keyword evidence="2" id="KW-0813">Transport</keyword>
<reference evidence="12" key="1">
    <citation type="submission" date="2023-07" db="EMBL/GenBank/DDBJ databases">
        <title>Between Cages and Wild: Unraveling the Impact of Captivity on Animal Microbiomes and Antimicrobial Resistance.</title>
        <authorList>
            <person name="Schmartz G.P."/>
            <person name="Rehner J."/>
            <person name="Schuff M.J."/>
            <person name="Becker S.L."/>
            <person name="Kravczyk M."/>
            <person name="Gurevich A."/>
            <person name="Francke R."/>
            <person name="Mueller R."/>
            <person name="Keller V."/>
            <person name="Keller A."/>
        </authorList>
    </citation>
    <scope>NUCLEOTIDE SEQUENCE</scope>
    <source>
        <strain evidence="12">S39M_St_73</strain>
    </source>
</reference>
<dbReference type="SMART" id="SM00930">
    <property type="entry name" value="NIL"/>
    <property type="match status" value="1"/>
</dbReference>
<dbReference type="AlphaFoldDB" id="A0AA43ZT30"/>
<dbReference type="InterPro" id="IPR027417">
    <property type="entry name" value="P-loop_NTPase"/>
</dbReference>
<comment type="similarity">
    <text evidence="1">Belongs to the ABC transporter superfamily.</text>
</comment>